<evidence type="ECO:0000256" key="7">
    <source>
        <dbReference type="RuleBase" id="RU000416"/>
    </source>
</evidence>
<dbReference type="GO" id="GO:0032259">
    <property type="term" value="P:methylation"/>
    <property type="evidence" value="ECO:0007669"/>
    <property type="project" value="UniProtKB-KW"/>
</dbReference>
<dbReference type="PANTHER" id="PTHR10629">
    <property type="entry name" value="CYTOSINE-SPECIFIC METHYLTRANSFERASE"/>
    <property type="match status" value="1"/>
</dbReference>
<evidence type="ECO:0000256" key="8">
    <source>
        <dbReference type="RuleBase" id="RU000417"/>
    </source>
</evidence>
<evidence type="ECO:0000313" key="9">
    <source>
        <dbReference type="EMBL" id="HDD44290.1"/>
    </source>
</evidence>
<keyword evidence="3 6" id="KW-0949">S-adenosyl-L-methionine</keyword>
<dbReference type="InterPro" id="IPR001525">
    <property type="entry name" value="C5_MeTfrase"/>
</dbReference>
<dbReference type="PROSITE" id="PS51679">
    <property type="entry name" value="SAM_MT_C5"/>
    <property type="match status" value="1"/>
</dbReference>
<dbReference type="EC" id="2.1.1.37" evidence="8"/>
<dbReference type="AlphaFoldDB" id="A0A7C0Y781"/>
<dbReference type="SUPFAM" id="SSF53335">
    <property type="entry name" value="S-adenosyl-L-methionine-dependent methyltransferases"/>
    <property type="match status" value="1"/>
</dbReference>
<dbReference type="Proteomes" id="UP000886289">
    <property type="component" value="Unassembled WGS sequence"/>
</dbReference>
<keyword evidence="4" id="KW-0680">Restriction system</keyword>
<dbReference type="PRINTS" id="PR00105">
    <property type="entry name" value="C5METTRFRASE"/>
</dbReference>
<evidence type="ECO:0000256" key="3">
    <source>
        <dbReference type="ARBA" id="ARBA00022691"/>
    </source>
</evidence>
<evidence type="ECO:0000256" key="6">
    <source>
        <dbReference type="PROSITE-ProRule" id="PRU01016"/>
    </source>
</evidence>
<dbReference type="PROSITE" id="PS00094">
    <property type="entry name" value="C5_MTASE_1"/>
    <property type="match status" value="1"/>
</dbReference>
<accession>A0A7C0Y781</accession>
<sequence>MKDKYSVVSLFSGAGGMDLGFKMEGNFKILLANDILSPPAFTYAENFGHRVIDVGEFNQNAESSYSVYLLGDAAEIDFSRINNEVDVVIGGPPCQDFSIVRGNEKERLGIKVKRGRLYAHFIRALIHLQPKVFVFENVPGLKSANKGTAYKTILEDFSQLKLRWEEIKEIAGNSAPSRIEGYFVIFSGIVDSADLGVPQRRKRLIIIGVRNDLVSRSWLKINAVKQKVQSLLSGENSIFKKYPLTAVEVFEGRPIPELQNEYKKVMEEYKETAEIVKTKKAEKWKREVWEKLTFDIIKDYLFVNNIKESSIKELDSAFHQHAELLKELGYYGKPLEEREFPDRSNAVSKEIKSVLDRLKMIPPDENHEFVKGTEWEVEGRGISLIYRRLHPLKPSYTVVAYGGGGTWGYHYRRSRGKLTNRERARLQTFPDFFMFKGSSAEVRAQIGEAVPPLLGKKIAQIVTLILTELE</sequence>
<dbReference type="InterPro" id="IPR029063">
    <property type="entry name" value="SAM-dependent_MTases_sf"/>
</dbReference>
<dbReference type="GO" id="GO:0009307">
    <property type="term" value="P:DNA restriction-modification system"/>
    <property type="evidence" value="ECO:0007669"/>
    <property type="project" value="UniProtKB-KW"/>
</dbReference>
<gene>
    <name evidence="9" type="ORF">ENG63_05460</name>
</gene>
<dbReference type="Pfam" id="PF00145">
    <property type="entry name" value="DNA_methylase"/>
    <property type="match status" value="1"/>
</dbReference>
<dbReference type="GO" id="GO:0003886">
    <property type="term" value="F:DNA (cytosine-5-)-methyltransferase activity"/>
    <property type="evidence" value="ECO:0007669"/>
    <property type="project" value="UniProtKB-EC"/>
</dbReference>
<dbReference type="GO" id="GO:0044027">
    <property type="term" value="P:negative regulation of gene expression via chromosomal CpG island methylation"/>
    <property type="evidence" value="ECO:0007669"/>
    <property type="project" value="TreeGrafter"/>
</dbReference>
<protein>
    <recommendedName>
        <fullName evidence="8">Cytosine-specific methyltransferase</fullName>
        <ecNumber evidence="8">2.1.1.37</ecNumber>
    </recommendedName>
</protein>
<dbReference type="InterPro" id="IPR018117">
    <property type="entry name" value="C5_DNA_meth_AS"/>
</dbReference>
<name>A0A7C0Y781_DESA2</name>
<proteinExistence type="inferred from homology"/>
<dbReference type="Gene3D" id="3.90.120.10">
    <property type="entry name" value="DNA Methylase, subunit A, domain 2"/>
    <property type="match status" value="1"/>
</dbReference>
<keyword evidence="2 6" id="KW-0808">Transferase</keyword>
<dbReference type="InterPro" id="IPR050390">
    <property type="entry name" value="C5-Methyltransferase"/>
</dbReference>
<dbReference type="Gene3D" id="3.40.50.150">
    <property type="entry name" value="Vaccinia Virus protein VP39"/>
    <property type="match status" value="1"/>
</dbReference>
<dbReference type="GO" id="GO:0003677">
    <property type="term" value="F:DNA binding"/>
    <property type="evidence" value="ECO:0007669"/>
    <property type="project" value="TreeGrafter"/>
</dbReference>
<reference evidence="9" key="1">
    <citation type="journal article" date="2020" name="mSystems">
        <title>Genome- and Community-Level Interaction Insights into Carbon Utilization and Element Cycling Functions of Hydrothermarchaeota in Hydrothermal Sediment.</title>
        <authorList>
            <person name="Zhou Z."/>
            <person name="Liu Y."/>
            <person name="Xu W."/>
            <person name="Pan J."/>
            <person name="Luo Z.H."/>
            <person name="Li M."/>
        </authorList>
    </citation>
    <scope>NUCLEOTIDE SEQUENCE [LARGE SCALE GENOMIC DNA]</scope>
    <source>
        <strain evidence="9">HyVt-233</strain>
    </source>
</reference>
<dbReference type="NCBIfam" id="TIGR00675">
    <property type="entry name" value="dcm"/>
    <property type="match status" value="1"/>
</dbReference>
<evidence type="ECO:0000256" key="4">
    <source>
        <dbReference type="ARBA" id="ARBA00022747"/>
    </source>
</evidence>
<comment type="caution">
    <text evidence="9">The sequence shown here is derived from an EMBL/GenBank/DDBJ whole genome shotgun (WGS) entry which is preliminary data.</text>
</comment>
<comment type="similarity">
    <text evidence="6 7">Belongs to the class I-like SAM-binding methyltransferase superfamily. C5-methyltransferase family.</text>
</comment>
<keyword evidence="1 6" id="KW-0489">Methyltransferase</keyword>
<dbReference type="EMBL" id="DRBS01000211">
    <property type="protein sequence ID" value="HDD44290.1"/>
    <property type="molecule type" value="Genomic_DNA"/>
</dbReference>
<dbReference type="PANTHER" id="PTHR10629:SF52">
    <property type="entry name" value="DNA (CYTOSINE-5)-METHYLTRANSFERASE 1"/>
    <property type="match status" value="1"/>
</dbReference>
<evidence type="ECO:0000256" key="1">
    <source>
        <dbReference type="ARBA" id="ARBA00022603"/>
    </source>
</evidence>
<evidence type="ECO:0000256" key="5">
    <source>
        <dbReference type="ARBA" id="ARBA00047422"/>
    </source>
</evidence>
<evidence type="ECO:0000256" key="2">
    <source>
        <dbReference type="ARBA" id="ARBA00022679"/>
    </source>
</evidence>
<organism evidence="9">
    <name type="scientific">Desulfofervidus auxilii</name>
    <dbReference type="NCBI Taxonomy" id="1621989"/>
    <lineage>
        <taxon>Bacteria</taxon>
        <taxon>Pseudomonadati</taxon>
        <taxon>Thermodesulfobacteriota</taxon>
        <taxon>Candidatus Desulfofervidia</taxon>
        <taxon>Candidatus Desulfofervidales</taxon>
        <taxon>Candidatus Desulfofervidaceae</taxon>
        <taxon>Candidatus Desulfofervidus</taxon>
    </lineage>
</organism>
<feature type="active site" evidence="6">
    <location>
        <position position="94"/>
    </location>
</feature>
<comment type="catalytic activity">
    <reaction evidence="5 8">
        <text>a 2'-deoxycytidine in DNA + S-adenosyl-L-methionine = a 5-methyl-2'-deoxycytidine in DNA + S-adenosyl-L-homocysteine + H(+)</text>
        <dbReference type="Rhea" id="RHEA:13681"/>
        <dbReference type="Rhea" id="RHEA-COMP:11369"/>
        <dbReference type="Rhea" id="RHEA-COMP:11370"/>
        <dbReference type="ChEBI" id="CHEBI:15378"/>
        <dbReference type="ChEBI" id="CHEBI:57856"/>
        <dbReference type="ChEBI" id="CHEBI:59789"/>
        <dbReference type="ChEBI" id="CHEBI:85452"/>
        <dbReference type="ChEBI" id="CHEBI:85454"/>
        <dbReference type="EC" id="2.1.1.37"/>
    </reaction>
</comment>